<comment type="caution">
    <text evidence="3">The sequence shown here is derived from an EMBL/GenBank/DDBJ whole genome shotgun (WGS) entry which is preliminary data.</text>
</comment>
<dbReference type="AlphaFoldDB" id="A0A699KGJ3"/>
<organism evidence="3">
    <name type="scientific">Tanacetum cinerariifolium</name>
    <name type="common">Dalmatian daisy</name>
    <name type="synonym">Chrysanthemum cinerariifolium</name>
    <dbReference type="NCBI Taxonomy" id="118510"/>
    <lineage>
        <taxon>Eukaryota</taxon>
        <taxon>Viridiplantae</taxon>
        <taxon>Streptophyta</taxon>
        <taxon>Embryophyta</taxon>
        <taxon>Tracheophyta</taxon>
        <taxon>Spermatophyta</taxon>
        <taxon>Magnoliopsida</taxon>
        <taxon>eudicotyledons</taxon>
        <taxon>Gunneridae</taxon>
        <taxon>Pentapetalae</taxon>
        <taxon>asterids</taxon>
        <taxon>campanulids</taxon>
        <taxon>Asterales</taxon>
        <taxon>Asteraceae</taxon>
        <taxon>Asteroideae</taxon>
        <taxon>Anthemideae</taxon>
        <taxon>Anthemidinae</taxon>
        <taxon>Tanacetum</taxon>
    </lineage>
</organism>
<feature type="non-terminal residue" evidence="3">
    <location>
        <position position="1"/>
    </location>
</feature>
<name>A0A699KGJ3_TANCI</name>
<evidence type="ECO:0000256" key="1">
    <source>
        <dbReference type="SAM" id="MobiDB-lite"/>
    </source>
</evidence>
<proteinExistence type="predicted"/>
<sequence length="237" mass="26079">KTTIPKPKTHGNNKNRKACFFCKRLTHLIKDRDYYEKKTAQTPARNHAQKRNHQHYTRMTLLNSQRHVVPTSVLTKSKHLPLTVARPVTTAVSQTHVTRPKPAKTVVTKPHSPQRRNINRRPSPPASTFPPKGTTAKAPKGNSQHALKDKRVIDSGCSRHMTGNMSYLSDFEEINGGYVTFGGNPKGGKITGKGKIRTVVPFGGKVLAGGDGLRLMFLLCGEWGLVTTVLAGFGLVT</sequence>
<feature type="region of interest" description="Disordered" evidence="1">
    <location>
        <begin position="91"/>
        <end position="147"/>
    </location>
</feature>
<reference evidence="3" key="1">
    <citation type="journal article" date="2019" name="Sci. Rep.">
        <title>Draft genome of Tanacetum cinerariifolium, the natural source of mosquito coil.</title>
        <authorList>
            <person name="Yamashiro T."/>
            <person name="Shiraishi A."/>
            <person name="Satake H."/>
            <person name="Nakayama K."/>
        </authorList>
    </citation>
    <scope>NUCLEOTIDE SEQUENCE</scope>
</reference>
<feature type="domain" description="Retrovirus-related Pol polyprotein from transposon TNT 1-94-like beta-barrel" evidence="2">
    <location>
        <begin position="152"/>
        <end position="200"/>
    </location>
</feature>
<dbReference type="Pfam" id="PF22936">
    <property type="entry name" value="Pol_BBD"/>
    <property type="match status" value="1"/>
</dbReference>
<evidence type="ECO:0000313" key="3">
    <source>
        <dbReference type="EMBL" id="GFA93434.1"/>
    </source>
</evidence>
<gene>
    <name evidence="3" type="ORF">Tci_665406</name>
</gene>
<dbReference type="InterPro" id="IPR054722">
    <property type="entry name" value="PolX-like_BBD"/>
</dbReference>
<protein>
    <recommendedName>
        <fullName evidence="2">Retrovirus-related Pol polyprotein from transposon TNT 1-94-like beta-barrel domain-containing protein</fullName>
    </recommendedName>
</protein>
<evidence type="ECO:0000259" key="2">
    <source>
        <dbReference type="Pfam" id="PF22936"/>
    </source>
</evidence>
<dbReference type="EMBL" id="BKCJ010517152">
    <property type="protein sequence ID" value="GFA93434.1"/>
    <property type="molecule type" value="Genomic_DNA"/>
</dbReference>
<accession>A0A699KGJ3</accession>